<evidence type="ECO:0000256" key="12">
    <source>
        <dbReference type="ARBA" id="ARBA00041999"/>
    </source>
</evidence>
<dbReference type="GO" id="GO:0005886">
    <property type="term" value="C:plasma membrane"/>
    <property type="evidence" value="ECO:0007669"/>
    <property type="project" value="TreeGrafter"/>
</dbReference>
<evidence type="ECO:0000313" key="17">
    <source>
        <dbReference type="Proteomes" id="UP000284908"/>
    </source>
</evidence>
<feature type="domain" description="PTS EIIA type-2" evidence="14">
    <location>
        <begin position="2"/>
        <end position="142"/>
    </location>
</feature>
<evidence type="ECO:0000256" key="6">
    <source>
        <dbReference type="ARBA" id="ARBA00022553"/>
    </source>
</evidence>
<dbReference type="PROSITE" id="PS51350">
    <property type="entry name" value="PTS_HPR_DOM"/>
    <property type="match status" value="1"/>
</dbReference>
<dbReference type="NCBIfam" id="NF008319">
    <property type="entry name" value="PRK11109.1"/>
    <property type="match status" value="1"/>
</dbReference>
<evidence type="ECO:0000256" key="5">
    <source>
        <dbReference type="ARBA" id="ARBA00022490"/>
    </source>
</evidence>
<evidence type="ECO:0000256" key="8">
    <source>
        <dbReference type="ARBA" id="ARBA00022679"/>
    </source>
</evidence>
<evidence type="ECO:0000256" key="13">
    <source>
        <dbReference type="ARBA" id="ARBA00043082"/>
    </source>
</evidence>
<dbReference type="InterPro" id="IPR035895">
    <property type="entry name" value="HPr-like_sf"/>
</dbReference>
<dbReference type="PROSITE" id="PS51094">
    <property type="entry name" value="PTS_EIIA_TYPE_2"/>
    <property type="match status" value="1"/>
</dbReference>
<evidence type="ECO:0000256" key="4">
    <source>
        <dbReference type="ARBA" id="ARBA00022448"/>
    </source>
</evidence>
<evidence type="ECO:0000256" key="7">
    <source>
        <dbReference type="ARBA" id="ARBA00022597"/>
    </source>
</evidence>
<keyword evidence="6" id="KW-0597">Phosphoprotein</keyword>
<accession>A0A419NDM9</accession>
<dbReference type="GO" id="GO:0005737">
    <property type="term" value="C:cytoplasm"/>
    <property type="evidence" value="ECO:0007669"/>
    <property type="project" value="UniProtKB-SubCell"/>
</dbReference>
<dbReference type="PANTHER" id="PTHR30181">
    <property type="entry name" value="MANNITOL PERMEASE IIC COMPONENT"/>
    <property type="match status" value="1"/>
</dbReference>
<dbReference type="PROSITE" id="PS00589">
    <property type="entry name" value="PTS_HPR_SER"/>
    <property type="match status" value="1"/>
</dbReference>
<evidence type="ECO:0000256" key="1">
    <source>
        <dbReference type="ARBA" id="ARBA00003136"/>
    </source>
</evidence>
<dbReference type="AlphaFoldDB" id="A0A419NDM9"/>
<dbReference type="Gene3D" id="3.30.1340.10">
    <property type="entry name" value="HPr-like"/>
    <property type="match status" value="1"/>
</dbReference>
<dbReference type="InterPro" id="IPR002178">
    <property type="entry name" value="PTS_EIIA_type-2_dom"/>
</dbReference>
<proteinExistence type="predicted"/>
<dbReference type="InterPro" id="IPR016152">
    <property type="entry name" value="PTrfase/Anion_transptr"/>
</dbReference>
<dbReference type="InterPro" id="IPR002114">
    <property type="entry name" value="PTS_HPr_Ser_P_site"/>
</dbReference>
<dbReference type="InterPro" id="IPR000032">
    <property type="entry name" value="HPr-like"/>
</dbReference>
<keyword evidence="9" id="KW-0598">Phosphotransferase system</keyword>
<dbReference type="NCBIfam" id="TIGR01003">
    <property type="entry name" value="PTS_HPr_family"/>
    <property type="match status" value="1"/>
</dbReference>
<dbReference type="OrthoDB" id="1640042at2"/>
<evidence type="ECO:0000256" key="2">
    <source>
        <dbReference type="ARBA" id="ARBA00004496"/>
    </source>
</evidence>
<evidence type="ECO:0000313" key="16">
    <source>
        <dbReference type="EMBL" id="RJT46733.1"/>
    </source>
</evidence>
<evidence type="ECO:0000256" key="3">
    <source>
        <dbReference type="ARBA" id="ARBA00015565"/>
    </source>
</evidence>
<dbReference type="FunFam" id="3.40.930.10:FF:000006">
    <property type="entry name" value="Fructose-specific PTS system IIA component"/>
    <property type="match status" value="1"/>
</dbReference>
<dbReference type="PANTHER" id="PTHR30181:SF3">
    <property type="entry name" value="MULTIPHOSPHORYL TRANSFER PROTEIN"/>
    <property type="match status" value="1"/>
</dbReference>
<comment type="subcellular location">
    <subcellularLocation>
        <location evidence="2">Cytoplasm</location>
    </subcellularLocation>
</comment>
<comment type="caution">
    <text evidence="16">The sequence shown here is derived from an EMBL/GenBank/DDBJ whole genome shotgun (WGS) entry which is preliminary data.</text>
</comment>
<organism evidence="16 17">
    <name type="scientific">Rahnella woolbedingensis</name>
    <dbReference type="NCBI Taxonomy" id="1510574"/>
    <lineage>
        <taxon>Bacteria</taxon>
        <taxon>Pseudomonadati</taxon>
        <taxon>Pseudomonadota</taxon>
        <taxon>Gammaproteobacteria</taxon>
        <taxon>Enterobacterales</taxon>
        <taxon>Yersiniaceae</taxon>
        <taxon>Rahnella</taxon>
    </lineage>
</organism>
<keyword evidence="8" id="KW-0808">Transferase</keyword>
<dbReference type="SUPFAM" id="SSF55804">
    <property type="entry name" value="Phoshotransferase/anion transport protein"/>
    <property type="match status" value="2"/>
</dbReference>
<dbReference type="RefSeq" id="WP_120131323.1">
    <property type="nucleotide sequence ID" value="NZ_RAHH01000003.1"/>
</dbReference>
<evidence type="ECO:0000256" key="11">
    <source>
        <dbReference type="ARBA" id="ARBA00041607"/>
    </source>
</evidence>
<dbReference type="Pfam" id="PF00359">
    <property type="entry name" value="PTS_EIIA_2"/>
    <property type="match status" value="1"/>
</dbReference>
<keyword evidence="10" id="KW-0418">Kinase</keyword>
<dbReference type="GO" id="GO:0009401">
    <property type="term" value="P:phosphoenolpyruvate-dependent sugar phosphotransferase system"/>
    <property type="evidence" value="ECO:0007669"/>
    <property type="project" value="UniProtKB-KW"/>
</dbReference>
<dbReference type="Gene3D" id="3.40.930.10">
    <property type="entry name" value="Mannitol-specific EII, Chain A"/>
    <property type="match status" value="1"/>
</dbReference>
<dbReference type="InterPro" id="IPR001020">
    <property type="entry name" value="PTS_HPr_His_P_site"/>
</dbReference>
<dbReference type="CDD" id="cd00367">
    <property type="entry name" value="PTS-HPr_like"/>
    <property type="match status" value="1"/>
</dbReference>
<dbReference type="Proteomes" id="UP000284908">
    <property type="component" value="Unassembled WGS sequence"/>
</dbReference>
<dbReference type="PRINTS" id="PR00107">
    <property type="entry name" value="PHOSPHOCPHPR"/>
</dbReference>
<keyword evidence="4" id="KW-0813">Transport</keyword>
<comment type="function">
    <text evidence="1">The phosphoenolpyruvate-dependent sugar phosphotransferase system (sugar PTS), a major carbohydrate active transport system, catalyzes the phosphorylation of incoming sugar substrates concomitantly with their translocation across the cell membrane. The enzyme II FruAB PTS system is involved in fructose transport.</text>
</comment>
<evidence type="ECO:0000259" key="14">
    <source>
        <dbReference type="PROSITE" id="PS51094"/>
    </source>
</evidence>
<evidence type="ECO:0000256" key="9">
    <source>
        <dbReference type="ARBA" id="ARBA00022683"/>
    </source>
</evidence>
<evidence type="ECO:0000256" key="10">
    <source>
        <dbReference type="ARBA" id="ARBA00022777"/>
    </source>
</evidence>
<dbReference type="GO" id="GO:0016301">
    <property type="term" value="F:kinase activity"/>
    <property type="evidence" value="ECO:0007669"/>
    <property type="project" value="UniProtKB-KW"/>
</dbReference>
<dbReference type="PROSITE" id="PS00372">
    <property type="entry name" value="PTS_EIIA_TYPE_2_HIS"/>
    <property type="match status" value="1"/>
</dbReference>
<sequence length="376" mass="39917">MFQLSQQDIHLGAAASDKQEAIRQVAAALTQAGRVSEGYVDGMLARELQTSTYLGNGIAIPHGTTDTRDLVLDTGVQVFQFPQGIAWGEGQTAYVVIGIAARSDEHLGLLRQLTHVLSDDSVAERLAKTDSAEELRSLLMGEKNAAEFLFDTQLIAVDVAAENLITLQALNAGRLKEIGAVDTAFVSDVISRKPLNLGQGIWLSDSTEGNLKSAATVSRAQQAFDLEGEKVAMLLTISVADDQPLNVLNYLSDLLIANNAERLLTADSVGVLALLTSEVEEQANVLTAEYVIRNEHGLHARPGTALVNVIKQFSSEITVTNLDGSGKPANGRSLMKVVALGVKKGHHLRFTASGEDAELALKTIGEAIAEGLGEGA</sequence>
<reference evidence="16 17" key="1">
    <citation type="submission" date="2018-09" db="EMBL/GenBank/DDBJ databases">
        <authorList>
            <person name="Le Fleche-Mateos A."/>
        </authorList>
    </citation>
    <scope>NUCLEOTIDE SEQUENCE [LARGE SCALE GENOMIC DNA]</scope>
    <source>
        <strain evidence="16 17">DSM 27399</strain>
    </source>
</reference>
<dbReference type="InterPro" id="IPR050893">
    <property type="entry name" value="Sugar_PTS"/>
</dbReference>
<gene>
    <name evidence="16" type="ORF">D6C13_02785</name>
</gene>
<protein>
    <recommendedName>
        <fullName evidence="3">Multiphosphoryl transfer protein</fullName>
    </recommendedName>
    <alternativeName>
        <fullName evidence="13">Diphosphoryl transfer protein</fullName>
    </alternativeName>
    <alternativeName>
        <fullName evidence="12">Phosphotransferase FPr protein</fullName>
    </alternativeName>
    <alternativeName>
        <fullName evidence="11">Pseudo-HPr</fullName>
    </alternativeName>
</protein>
<dbReference type="Pfam" id="PF00381">
    <property type="entry name" value="PTS-HPr"/>
    <property type="match status" value="1"/>
</dbReference>
<keyword evidence="17" id="KW-1185">Reference proteome</keyword>
<dbReference type="CDD" id="cd00211">
    <property type="entry name" value="PTS_IIA_fru"/>
    <property type="match status" value="1"/>
</dbReference>
<name>A0A419NDM9_9GAMM</name>
<keyword evidence="5" id="KW-0963">Cytoplasm</keyword>
<dbReference type="GO" id="GO:0090563">
    <property type="term" value="F:protein-phosphocysteine-sugar phosphotransferase activity"/>
    <property type="evidence" value="ECO:0007669"/>
    <property type="project" value="TreeGrafter"/>
</dbReference>
<dbReference type="SUPFAM" id="SSF55594">
    <property type="entry name" value="HPr-like"/>
    <property type="match status" value="1"/>
</dbReference>
<evidence type="ECO:0000259" key="15">
    <source>
        <dbReference type="PROSITE" id="PS51350"/>
    </source>
</evidence>
<dbReference type="EMBL" id="RAHH01000003">
    <property type="protein sequence ID" value="RJT46733.1"/>
    <property type="molecule type" value="Genomic_DNA"/>
</dbReference>
<dbReference type="FunFam" id="3.30.1340.10:FF:000005">
    <property type="entry name" value="Fructose-specific PTS system IIA component"/>
    <property type="match status" value="1"/>
</dbReference>
<keyword evidence="7" id="KW-0762">Sugar transport</keyword>
<feature type="domain" description="HPr" evidence="15">
    <location>
        <begin position="285"/>
        <end position="375"/>
    </location>
</feature>
<dbReference type="PROSITE" id="PS00369">
    <property type="entry name" value="PTS_HPR_HIS"/>
    <property type="match status" value="1"/>
</dbReference>